<keyword evidence="16" id="KW-1185">Reference proteome</keyword>
<keyword evidence="7 11" id="KW-0692">RNA repair</keyword>
<comment type="catalytic activity">
    <reaction evidence="11">
        <text>a tRNA precursor + 2 CTP + ATP = a tRNA with a 3' CCA end + 3 diphosphate</text>
        <dbReference type="Rhea" id="RHEA:14433"/>
        <dbReference type="Rhea" id="RHEA-COMP:10465"/>
        <dbReference type="Rhea" id="RHEA-COMP:10468"/>
        <dbReference type="ChEBI" id="CHEBI:30616"/>
        <dbReference type="ChEBI" id="CHEBI:33019"/>
        <dbReference type="ChEBI" id="CHEBI:37563"/>
        <dbReference type="ChEBI" id="CHEBI:74896"/>
        <dbReference type="ChEBI" id="CHEBI:83071"/>
        <dbReference type="EC" id="2.7.7.72"/>
    </reaction>
</comment>
<dbReference type="GO" id="GO:0000049">
    <property type="term" value="F:tRNA binding"/>
    <property type="evidence" value="ECO:0007669"/>
    <property type="project" value="UniProtKB-UniRule"/>
</dbReference>
<dbReference type="RefSeq" id="WP_118990742.1">
    <property type="nucleotide sequence ID" value="NZ_CP023434.1"/>
</dbReference>
<feature type="binding site" evidence="11">
    <location>
        <position position="45"/>
    </location>
    <ligand>
        <name>Mg(2+)</name>
        <dbReference type="ChEBI" id="CHEBI:18420"/>
    </ligand>
</feature>
<dbReference type="SUPFAM" id="SSF81301">
    <property type="entry name" value="Nucleotidyltransferase"/>
    <property type="match status" value="1"/>
</dbReference>
<dbReference type="GO" id="GO:0042245">
    <property type="term" value="P:RNA repair"/>
    <property type="evidence" value="ECO:0007669"/>
    <property type="project" value="UniProtKB-KW"/>
</dbReference>
<keyword evidence="4 11" id="KW-0548">Nucleotidyltransferase</keyword>
<dbReference type="EC" id="2.7.7.72" evidence="11"/>
<evidence type="ECO:0000259" key="13">
    <source>
        <dbReference type="Pfam" id="PF12627"/>
    </source>
</evidence>
<evidence type="ECO:0000313" key="15">
    <source>
        <dbReference type="EMBL" id="AXY25842.1"/>
    </source>
</evidence>
<evidence type="ECO:0000256" key="1">
    <source>
        <dbReference type="ARBA" id="ARBA00001946"/>
    </source>
</evidence>
<feature type="binding site" evidence="11">
    <location>
        <position position="168"/>
    </location>
    <ligand>
        <name>ATP</name>
        <dbReference type="ChEBI" id="CHEBI:30616"/>
    </ligand>
</feature>
<dbReference type="GO" id="GO:0001680">
    <property type="term" value="P:tRNA 3'-terminal CCA addition"/>
    <property type="evidence" value="ECO:0007669"/>
    <property type="project" value="UniProtKB-UniRule"/>
</dbReference>
<dbReference type="InterPro" id="IPR002646">
    <property type="entry name" value="PolA_pol_head_dom"/>
</dbReference>
<comment type="function">
    <text evidence="11">Catalyzes the addition and repair of the essential 3'-terminal CCA sequence in tRNAs without using a nucleic acid template. Adds these three nucleotides in the order of C, C, and A to the tRNA nucleotide-73, using CTP and ATP as substrates and producing inorganic pyrophosphate. tRNA 3'-terminal CCA addition is required both for tRNA processing and repair. Also involved in tRNA surveillance by mediating tandem CCA addition to generate a CCACCA at the 3' terminus of unstable tRNAs. While stable tRNAs receive only 3'-terminal CCA, unstable tRNAs are marked with CCACCA and rapidly degraded.</text>
</comment>
<feature type="binding site" evidence="11">
    <location>
        <position position="32"/>
    </location>
    <ligand>
        <name>CTP</name>
        <dbReference type="ChEBI" id="CHEBI:37563"/>
    </ligand>
</feature>
<keyword evidence="3 11" id="KW-0819">tRNA processing</keyword>
<proteinExistence type="inferred from homology"/>
<organism evidence="15 16">
    <name type="scientific">Suicoccus acidiformans</name>
    <dbReference type="NCBI Taxonomy" id="2036206"/>
    <lineage>
        <taxon>Bacteria</taxon>
        <taxon>Bacillati</taxon>
        <taxon>Bacillota</taxon>
        <taxon>Bacilli</taxon>
        <taxon>Lactobacillales</taxon>
        <taxon>Aerococcaceae</taxon>
        <taxon>Suicoccus</taxon>
    </lineage>
</organism>
<feature type="binding site" evidence="11">
    <location>
        <position position="159"/>
    </location>
    <ligand>
        <name>CTP</name>
        <dbReference type="ChEBI" id="CHEBI:37563"/>
    </ligand>
</feature>
<evidence type="ECO:0000256" key="7">
    <source>
        <dbReference type="ARBA" id="ARBA00022800"/>
    </source>
</evidence>
<dbReference type="Gene3D" id="1.10.3090.10">
    <property type="entry name" value="cca-adding enzyme, domain 2"/>
    <property type="match status" value="1"/>
</dbReference>
<dbReference type="NCBIfam" id="NF009814">
    <property type="entry name" value="PRK13299.1"/>
    <property type="match status" value="1"/>
</dbReference>
<dbReference type="InterPro" id="IPR050264">
    <property type="entry name" value="Bact_CCA-adding_enz_type3_sf"/>
</dbReference>
<dbReference type="CDD" id="cd05398">
    <property type="entry name" value="NT_ClassII-CCAase"/>
    <property type="match status" value="1"/>
</dbReference>
<comment type="catalytic activity">
    <reaction evidence="11">
        <text>a tRNA with a 3' CCA end + 2 CTP + ATP = a tRNA with a 3' CCACCA end + 3 diphosphate</text>
        <dbReference type="Rhea" id="RHEA:76235"/>
        <dbReference type="Rhea" id="RHEA-COMP:10468"/>
        <dbReference type="Rhea" id="RHEA-COMP:18655"/>
        <dbReference type="ChEBI" id="CHEBI:30616"/>
        <dbReference type="ChEBI" id="CHEBI:33019"/>
        <dbReference type="ChEBI" id="CHEBI:37563"/>
        <dbReference type="ChEBI" id="CHEBI:83071"/>
        <dbReference type="ChEBI" id="CHEBI:195187"/>
    </reaction>
</comment>
<feature type="binding site" evidence="11">
    <location>
        <position position="35"/>
    </location>
    <ligand>
        <name>ATP</name>
        <dbReference type="ChEBI" id="CHEBI:30616"/>
    </ligand>
</feature>
<evidence type="ECO:0000256" key="9">
    <source>
        <dbReference type="ARBA" id="ARBA00022842"/>
    </source>
</evidence>
<dbReference type="SUPFAM" id="SSF81891">
    <property type="entry name" value="Poly A polymerase C-terminal region-like"/>
    <property type="match status" value="1"/>
</dbReference>
<dbReference type="KEGG" id="abae:CL176_07435"/>
<feature type="binding site" evidence="11">
    <location>
        <position position="165"/>
    </location>
    <ligand>
        <name>ATP</name>
        <dbReference type="ChEBI" id="CHEBI:30616"/>
    </ligand>
</feature>
<feature type="binding site" evidence="11">
    <location>
        <position position="159"/>
    </location>
    <ligand>
        <name>ATP</name>
        <dbReference type="ChEBI" id="CHEBI:30616"/>
    </ligand>
</feature>
<dbReference type="GO" id="GO:0004810">
    <property type="term" value="F:CCA tRNA nucleotidyltransferase activity"/>
    <property type="evidence" value="ECO:0007669"/>
    <property type="project" value="UniProtKB-UniRule"/>
</dbReference>
<evidence type="ECO:0000256" key="4">
    <source>
        <dbReference type="ARBA" id="ARBA00022695"/>
    </source>
</evidence>
<dbReference type="Pfam" id="PF12627">
    <property type="entry name" value="PolyA_pol_RNAbd"/>
    <property type="match status" value="1"/>
</dbReference>
<dbReference type="Pfam" id="PF01743">
    <property type="entry name" value="PolyA_pol"/>
    <property type="match status" value="1"/>
</dbReference>
<comment type="miscellaneous">
    <text evidence="11">A single active site specifically recognizes both ATP and CTP and is responsible for their addition.</text>
</comment>
<accession>A0A347WL85</accession>
<evidence type="ECO:0000256" key="10">
    <source>
        <dbReference type="ARBA" id="ARBA00022884"/>
    </source>
</evidence>
<dbReference type="AlphaFoldDB" id="A0A347WL85"/>
<dbReference type="OrthoDB" id="9805698at2"/>
<dbReference type="EMBL" id="CP023434">
    <property type="protein sequence ID" value="AXY25842.1"/>
    <property type="molecule type" value="Genomic_DNA"/>
</dbReference>
<evidence type="ECO:0000256" key="11">
    <source>
        <dbReference type="HAMAP-Rule" id="MF_01263"/>
    </source>
</evidence>
<keyword evidence="2 11" id="KW-0808">Transferase</keyword>
<dbReference type="InterPro" id="IPR023068">
    <property type="entry name" value="CCA-adding_enz_firmicutes"/>
</dbReference>
<sequence length="404" mass="45972">MLISLEHRLFQEALPVMERIEAAGYEAYFVGGCVRDTLLKRPIHDVDIASSARPDEIEALFHATIDLGKEHGTMIVVYHGETFEVTTFRTEGTYSDFRRPDEVTFVRNLEEDTLRRDFTINALAADSEGVIYDYHGGLSDLEQGYIRAVGNPAERFAEDSLRTMRALRFASQLGFEIEGATYEGVQAYAHQLKQIAIERIRVEMSKYLQGEAFPQAAHLLVVSGVNQYLPGFDRPDIGQALAKLSTWLSPLIEAGIERDEALVWAFLLYELRIGSQARQLLRTWTFSKQFMSAVTEMLTIIEKFDQQEFDLESTYHHTDAYVDLIYQTFACRNLPLPDVATMRQQLPIQKRQDIVVNGKDLMDILGLTKGTKDIGVWLERIERAIIQGDLPNDLEAITHFIRGD</sequence>
<dbReference type="PANTHER" id="PTHR46173:SF1">
    <property type="entry name" value="CCA TRNA NUCLEOTIDYLTRANSFERASE 1, MITOCHONDRIAL"/>
    <property type="match status" value="1"/>
</dbReference>
<keyword evidence="5 11" id="KW-0479">Metal-binding</keyword>
<feature type="binding site" evidence="11">
    <location>
        <position position="116"/>
    </location>
    <ligand>
        <name>ATP</name>
        <dbReference type="ChEBI" id="CHEBI:30616"/>
    </ligand>
</feature>
<keyword evidence="6 11" id="KW-0547">Nucleotide-binding</keyword>
<keyword evidence="9 11" id="KW-0460">Magnesium</keyword>
<feature type="binding site" evidence="11">
    <location>
        <position position="47"/>
    </location>
    <ligand>
        <name>Mg(2+)</name>
        <dbReference type="ChEBI" id="CHEBI:18420"/>
    </ligand>
</feature>
<comment type="subunit">
    <text evidence="11">Homodimer.</text>
</comment>
<dbReference type="GO" id="GO:0160016">
    <property type="term" value="F:CCACCA tRNA nucleotidyltransferase activity"/>
    <property type="evidence" value="ECO:0007669"/>
    <property type="project" value="RHEA"/>
</dbReference>
<dbReference type="InterPro" id="IPR043519">
    <property type="entry name" value="NT_sf"/>
</dbReference>
<evidence type="ECO:0000256" key="8">
    <source>
        <dbReference type="ARBA" id="ARBA00022840"/>
    </source>
</evidence>
<feature type="binding site" evidence="11">
    <location>
        <position position="35"/>
    </location>
    <ligand>
        <name>CTP</name>
        <dbReference type="ChEBI" id="CHEBI:37563"/>
    </ligand>
</feature>
<dbReference type="InterPro" id="IPR032810">
    <property type="entry name" value="CCA-adding_enz_C"/>
</dbReference>
<feature type="binding site" evidence="11">
    <location>
        <position position="116"/>
    </location>
    <ligand>
        <name>CTP</name>
        <dbReference type="ChEBI" id="CHEBI:37563"/>
    </ligand>
</feature>
<evidence type="ECO:0000256" key="3">
    <source>
        <dbReference type="ARBA" id="ARBA00022694"/>
    </source>
</evidence>
<protein>
    <recommendedName>
        <fullName evidence="11">CCA-adding enzyme</fullName>
        <ecNumber evidence="11">2.7.7.72</ecNumber>
    </recommendedName>
    <alternativeName>
        <fullName evidence="11">CCA tRNA nucleotidyltransferase</fullName>
    </alternativeName>
    <alternativeName>
        <fullName evidence="11">tRNA CCA-pyrophosphorylase</fullName>
    </alternativeName>
    <alternativeName>
        <fullName evidence="11">tRNA adenylyl-/cytidylyl- transferase</fullName>
    </alternativeName>
    <alternativeName>
        <fullName evidence="11">tRNA nucleotidyltransferase</fullName>
    </alternativeName>
    <alternativeName>
        <fullName evidence="11">tRNA-NT</fullName>
    </alternativeName>
</protein>
<keyword evidence="8 11" id="KW-0067">ATP-binding</keyword>
<dbReference type="Gene3D" id="3.30.460.10">
    <property type="entry name" value="Beta Polymerase, domain 2"/>
    <property type="match status" value="1"/>
</dbReference>
<feature type="binding site" evidence="11">
    <location>
        <position position="162"/>
    </location>
    <ligand>
        <name>ATP</name>
        <dbReference type="ChEBI" id="CHEBI:30616"/>
    </ligand>
</feature>
<feature type="binding site" evidence="11">
    <location>
        <position position="165"/>
    </location>
    <ligand>
        <name>CTP</name>
        <dbReference type="ChEBI" id="CHEBI:37563"/>
    </ligand>
</feature>
<dbReference type="InterPro" id="IPR032828">
    <property type="entry name" value="PolyA_RNA-bd"/>
</dbReference>
<dbReference type="Proteomes" id="UP000263232">
    <property type="component" value="Chromosome"/>
</dbReference>
<evidence type="ECO:0000256" key="2">
    <source>
        <dbReference type="ARBA" id="ARBA00022679"/>
    </source>
</evidence>
<dbReference type="Gene3D" id="1.10.246.80">
    <property type="match status" value="1"/>
</dbReference>
<feature type="domain" description="tRNA nucleotidyltransferase/poly(A) polymerase RNA and SrmB- binding" evidence="13">
    <location>
        <begin position="174"/>
        <end position="232"/>
    </location>
</feature>
<gene>
    <name evidence="11" type="primary">cca</name>
    <name evidence="15" type="ORF">CL176_07435</name>
</gene>
<reference evidence="15 16" key="1">
    <citation type="submission" date="2017-09" db="EMBL/GenBank/DDBJ databases">
        <title>Complete genome sequence of Oxytococcus suis strain ZY16052.</title>
        <authorList>
            <person name="Li F."/>
        </authorList>
    </citation>
    <scope>NUCLEOTIDE SEQUENCE [LARGE SCALE GENOMIC DNA]</scope>
    <source>
        <strain evidence="15 16">ZY16052</strain>
    </source>
</reference>
<feature type="domain" description="Poly A polymerase head" evidence="12">
    <location>
        <begin position="27"/>
        <end position="147"/>
    </location>
</feature>
<evidence type="ECO:0000256" key="5">
    <source>
        <dbReference type="ARBA" id="ARBA00022723"/>
    </source>
</evidence>
<feature type="domain" description="CCA-adding enzyme C-terminal" evidence="14">
    <location>
        <begin position="259"/>
        <end position="400"/>
    </location>
</feature>
<feature type="binding site" evidence="11">
    <location>
        <position position="32"/>
    </location>
    <ligand>
        <name>ATP</name>
        <dbReference type="ChEBI" id="CHEBI:30616"/>
    </ligand>
</feature>
<name>A0A347WL85_9LACT</name>
<keyword evidence="10 11" id="KW-0694">RNA-binding</keyword>
<dbReference type="PANTHER" id="PTHR46173">
    <property type="entry name" value="CCA TRNA NUCLEOTIDYLTRANSFERASE 1, MITOCHONDRIAL"/>
    <property type="match status" value="1"/>
</dbReference>
<comment type="cofactor">
    <cofactor evidence="1 11">
        <name>Mg(2+)</name>
        <dbReference type="ChEBI" id="CHEBI:18420"/>
    </cofactor>
</comment>
<feature type="binding site" evidence="11">
    <location>
        <position position="162"/>
    </location>
    <ligand>
        <name>CTP</name>
        <dbReference type="ChEBI" id="CHEBI:37563"/>
    </ligand>
</feature>
<dbReference type="GO" id="GO:0000287">
    <property type="term" value="F:magnesium ion binding"/>
    <property type="evidence" value="ECO:0007669"/>
    <property type="project" value="UniProtKB-UniRule"/>
</dbReference>
<dbReference type="Pfam" id="PF13735">
    <property type="entry name" value="tRNA_NucTran2_2"/>
    <property type="match status" value="1"/>
</dbReference>
<evidence type="ECO:0000259" key="14">
    <source>
        <dbReference type="Pfam" id="PF13735"/>
    </source>
</evidence>
<evidence type="ECO:0000259" key="12">
    <source>
        <dbReference type="Pfam" id="PF01743"/>
    </source>
</evidence>
<comment type="similarity">
    <text evidence="11">Belongs to the tRNA nucleotidyltransferase/poly(A) polymerase family. Bacterial CCA-adding enzyme type 3 subfamily.</text>
</comment>
<evidence type="ECO:0000256" key="6">
    <source>
        <dbReference type="ARBA" id="ARBA00022741"/>
    </source>
</evidence>
<feature type="binding site" evidence="11">
    <location>
        <position position="168"/>
    </location>
    <ligand>
        <name>CTP</name>
        <dbReference type="ChEBI" id="CHEBI:37563"/>
    </ligand>
</feature>
<evidence type="ECO:0000313" key="16">
    <source>
        <dbReference type="Proteomes" id="UP000263232"/>
    </source>
</evidence>
<dbReference type="GO" id="GO:0005524">
    <property type="term" value="F:ATP binding"/>
    <property type="evidence" value="ECO:0007669"/>
    <property type="project" value="UniProtKB-UniRule"/>
</dbReference>
<dbReference type="HAMAP" id="MF_01263">
    <property type="entry name" value="CCA_bact_type3"/>
    <property type="match status" value="1"/>
</dbReference>